<reference evidence="1" key="1">
    <citation type="journal article" date="2017" name="Nature">
        <title>The genome of Chenopodium quinoa.</title>
        <authorList>
            <person name="Jarvis D.E."/>
            <person name="Ho Y.S."/>
            <person name="Lightfoot D.J."/>
            <person name="Schmoeckel S.M."/>
            <person name="Li B."/>
            <person name="Borm T.J.A."/>
            <person name="Ohyanagi H."/>
            <person name="Mineta K."/>
            <person name="Michell C.T."/>
            <person name="Saber N."/>
            <person name="Kharbatia N.M."/>
            <person name="Rupper R.R."/>
            <person name="Sharp A.R."/>
            <person name="Dally N."/>
            <person name="Boughton B.A."/>
            <person name="Woo Y.H."/>
            <person name="Gao G."/>
            <person name="Schijlen E.G.W.M."/>
            <person name="Guo X."/>
            <person name="Momin A.A."/>
            <person name="Negrao S."/>
            <person name="Al-Babili S."/>
            <person name="Gehring C."/>
            <person name="Roessner U."/>
            <person name="Jung C."/>
            <person name="Murphy K."/>
            <person name="Arold S.T."/>
            <person name="Gojobori T."/>
            <person name="van der Linden C.G."/>
            <person name="van Loo E.N."/>
            <person name="Jellen E.N."/>
            <person name="Maughan P.J."/>
            <person name="Tester M."/>
        </authorList>
    </citation>
    <scope>NUCLEOTIDE SEQUENCE [LARGE SCALE GENOMIC DNA]</scope>
    <source>
        <strain evidence="1">cv. PI 614886</strain>
    </source>
</reference>
<dbReference type="PANTHER" id="PTHR37610">
    <property type="entry name" value="CCHC-TYPE DOMAIN-CONTAINING PROTEIN"/>
    <property type="match status" value="1"/>
</dbReference>
<evidence type="ECO:0000313" key="2">
    <source>
        <dbReference type="Proteomes" id="UP000596660"/>
    </source>
</evidence>
<protein>
    <submittedName>
        <fullName evidence="1">Uncharacterized protein</fullName>
    </submittedName>
</protein>
<accession>A0A803N3Z5</accession>
<sequence>MALIAKIKLGFVARTLSMPEPDSFDCQKWVRNDYMVVSWILNSTAKSLASSFIHTNMLRSDVLSPVTKSYYMLQQIETQKKLNDVVDLLPEFSALVVDLEASGHTIQECFKIISYLEWWSALKSKTHVKTNSGILGKSPMEFNGGAGSCFDGLDPAVDLKTKQDITYGIKSCDLYKFSSFNVFTEPSLVFLGGADASSLSKVLNVEEPNSYNEATDRLEWVKAMKDEIDALERNVAYVDDLLVVRNDPNFISGVKQALHYAFTIEDLGKIKYFLGIEAPKPITLFCDNVGAQHIAGNPCFMDKRSISGGSTTS</sequence>
<name>A0A803N3Z5_CHEQI</name>
<dbReference type="Proteomes" id="UP000596660">
    <property type="component" value="Unplaced"/>
</dbReference>
<proteinExistence type="predicted"/>
<keyword evidence="2" id="KW-1185">Reference proteome</keyword>
<organism evidence="1 2">
    <name type="scientific">Chenopodium quinoa</name>
    <name type="common">Quinoa</name>
    <dbReference type="NCBI Taxonomy" id="63459"/>
    <lineage>
        <taxon>Eukaryota</taxon>
        <taxon>Viridiplantae</taxon>
        <taxon>Streptophyta</taxon>
        <taxon>Embryophyta</taxon>
        <taxon>Tracheophyta</taxon>
        <taxon>Spermatophyta</taxon>
        <taxon>Magnoliopsida</taxon>
        <taxon>eudicotyledons</taxon>
        <taxon>Gunneridae</taxon>
        <taxon>Pentapetalae</taxon>
        <taxon>Caryophyllales</taxon>
        <taxon>Chenopodiaceae</taxon>
        <taxon>Chenopodioideae</taxon>
        <taxon>Atripliceae</taxon>
        <taxon>Chenopodium</taxon>
    </lineage>
</organism>
<reference evidence="1" key="2">
    <citation type="submission" date="2021-03" db="UniProtKB">
        <authorList>
            <consortium name="EnsemblPlants"/>
        </authorList>
    </citation>
    <scope>IDENTIFICATION</scope>
</reference>
<dbReference type="EnsemblPlants" id="AUR62040066-RA">
    <property type="protein sequence ID" value="AUR62040066-RA:cds"/>
    <property type="gene ID" value="AUR62040066"/>
</dbReference>
<evidence type="ECO:0000313" key="1">
    <source>
        <dbReference type="EnsemblPlants" id="AUR62040066-RA:cds"/>
    </source>
</evidence>
<dbReference type="Gramene" id="AUR62040066-RA">
    <property type="protein sequence ID" value="AUR62040066-RA:cds"/>
    <property type="gene ID" value="AUR62040066"/>
</dbReference>
<dbReference type="AlphaFoldDB" id="A0A803N3Z5"/>
<dbReference type="PANTHER" id="PTHR37610:SF40">
    <property type="entry name" value="OS01G0909600 PROTEIN"/>
    <property type="match status" value="1"/>
</dbReference>